<feature type="region of interest" description="Disordered" evidence="1">
    <location>
        <begin position="269"/>
        <end position="314"/>
    </location>
</feature>
<evidence type="ECO:0000259" key="2">
    <source>
        <dbReference type="Pfam" id="PF03428"/>
    </source>
</evidence>
<keyword evidence="6" id="KW-1185">Reference proteome</keyword>
<protein>
    <submittedName>
        <fullName evidence="5">Uncharacterized protein</fullName>
    </submittedName>
</protein>
<dbReference type="EMBL" id="LS974446">
    <property type="protein sequence ID" value="SUS16659.1"/>
    <property type="molecule type" value="Genomic_DNA"/>
</dbReference>
<feature type="domain" description="Plasmid replication protein C N-terminal" evidence="2">
    <location>
        <begin position="13"/>
        <end position="181"/>
    </location>
</feature>
<evidence type="ECO:0000259" key="3">
    <source>
        <dbReference type="Pfam" id="PF11800"/>
    </source>
</evidence>
<reference evidence="6" key="2">
    <citation type="submission" date="2018-07" db="EMBL/GenBank/DDBJ databases">
        <authorList>
            <person name="Peiro R."/>
            <person name="Begona"/>
            <person name="Cbmso G."/>
            <person name="Lopez M."/>
            <person name="Gonzalez S."/>
        </authorList>
    </citation>
    <scope>NUCLEOTIDE SEQUENCE [LARGE SCALE GENOMIC DNA]</scope>
</reference>
<gene>
    <name evidence="4" type="ORF">RHIZ70_2466</name>
    <name evidence="5" type="ORF">RHIZ70P_153</name>
</gene>
<dbReference type="InterPro" id="IPR021760">
    <property type="entry name" value="RepC_C"/>
</dbReference>
<dbReference type="Proteomes" id="UP000254764">
    <property type="component" value="Unassembled WGS sequence"/>
</dbReference>
<proteinExistence type="predicted"/>
<feature type="domain" description="Plasmid replication protein C C-terminal" evidence="3">
    <location>
        <begin position="318"/>
        <end position="418"/>
    </location>
</feature>
<dbReference type="InterPro" id="IPR005090">
    <property type="entry name" value="RepC_N"/>
</dbReference>
<reference evidence="5" key="1">
    <citation type="submission" date="2018-07" db="EMBL/GenBank/DDBJ databases">
        <authorList>
            <person name="Quirk P.G."/>
            <person name="Krulwich T.A."/>
        </authorList>
    </citation>
    <scope>NUCLEOTIDE SEQUENCE</scope>
    <source>
        <strain evidence="4">T2.30D-1.1</strain>
        <strain evidence="5">T2.30D-1.1_plasmid</strain>
        <plasmid evidence="5">1</plasmid>
    </source>
</reference>
<keyword evidence="5" id="KW-0614">Plasmid</keyword>
<dbReference type="RefSeq" id="WP_115672728.1">
    <property type="nucleotide sequence ID" value="NZ_UEYP01000031.1"/>
</dbReference>
<dbReference type="Pfam" id="PF11800">
    <property type="entry name" value="RP-C_C"/>
    <property type="match status" value="1"/>
</dbReference>
<dbReference type="InterPro" id="IPR047611">
    <property type="entry name" value="RepABC_RepC"/>
</dbReference>
<accession>A0A380TN38</accession>
<dbReference type="Pfam" id="PF03428">
    <property type="entry name" value="RP-C"/>
    <property type="match status" value="1"/>
</dbReference>
<sequence length="426" mass="47565">MGEPTQHKRPTGRRMTKERADFRRLAQSTEVGTVTRGQLAVLAKNLMTVGMITTAEYALLEAIVTTAKADAFDKGGRPIVYKSNRQLGYDINKSPGRISRILSRLYDLGLVTMQDSANFKRYPIRDGEGDIADACGIDLRVLIARHHELDQLVRQKREEIRVRDNAARRFRDALRAARYALVSSTERGEVILGRIGSRVEKIAAFIGSARHAPAQVLRKATMLLEWLADRLRNVNRTPRTSDIDANMTCTDVENDIHIQITTPKLFEARNDDRRSADAEQVSSLEAGSASKRAFEESLRRRSSQSNRQKHPQPSLVALEDVWRATPSLAEYGYKPPRSWADLDRIAPKLCRIAGVSEDARQRAVDRMGQQAAAVAIALTFEKYTRAEISSPGGYLRAMTDRAASGDLHLNRSVFGLAARNSMEAHS</sequence>
<evidence type="ECO:0000256" key="1">
    <source>
        <dbReference type="SAM" id="MobiDB-lite"/>
    </source>
</evidence>
<organism evidence="5">
    <name type="scientific">Ciceribacter selenitireducens ATCC BAA-1503</name>
    <dbReference type="NCBI Taxonomy" id="1336235"/>
    <lineage>
        <taxon>Bacteria</taxon>
        <taxon>Pseudomonadati</taxon>
        <taxon>Pseudomonadota</taxon>
        <taxon>Alphaproteobacteria</taxon>
        <taxon>Hyphomicrobiales</taxon>
        <taxon>Rhizobiaceae</taxon>
        <taxon>Ciceribacter</taxon>
    </lineage>
</organism>
<evidence type="ECO:0000313" key="4">
    <source>
        <dbReference type="EMBL" id="SSC66758.1"/>
    </source>
</evidence>
<geneLocation type="plasmid" evidence="5">
    <name>1</name>
</geneLocation>
<dbReference type="EMBL" id="UEYP01000031">
    <property type="protein sequence ID" value="SSC66758.1"/>
    <property type="molecule type" value="Genomic_DNA"/>
</dbReference>
<evidence type="ECO:0000313" key="6">
    <source>
        <dbReference type="Proteomes" id="UP000254764"/>
    </source>
</evidence>
<dbReference type="NCBIfam" id="NF040974">
    <property type="entry name" value="RepABC_RepC"/>
    <property type="match status" value="1"/>
</dbReference>
<dbReference type="OrthoDB" id="7488837at2"/>
<dbReference type="AlphaFoldDB" id="A0A380TN38"/>
<name>A0A380TN38_9HYPH</name>
<evidence type="ECO:0000313" key="5">
    <source>
        <dbReference type="EMBL" id="SUS16659.1"/>
    </source>
</evidence>